<protein>
    <submittedName>
        <fullName evidence="17">TonB-dependent receptor</fullName>
    </submittedName>
</protein>
<reference evidence="17" key="1">
    <citation type="submission" date="2021-03" db="EMBL/GenBank/DDBJ databases">
        <title>The complete genome sequence of Acetobacter sp. TBRC 12339.</title>
        <authorList>
            <person name="Charoenyingcharoen P."/>
            <person name="Yukphan P."/>
        </authorList>
    </citation>
    <scope>NUCLEOTIDE SEQUENCE</scope>
    <source>
        <strain evidence="17">TBRC 12339</strain>
    </source>
</reference>
<dbReference type="PROSITE" id="PS52016">
    <property type="entry name" value="TONB_DEPENDENT_REC_3"/>
    <property type="match status" value="1"/>
</dbReference>
<evidence type="ECO:0000259" key="16">
    <source>
        <dbReference type="Pfam" id="PF07715"/>
    </source>
</evidence>
<evidence type="ECO:0000313" key="17">
    <source>
        <dbReference type="EMBL" id="MBO1325088.1"/>
    </source>
</evidence>
<keyword evidence="4" id="KW-0410">Iron transport</keyword>
<dbReference type="SUPFAM" id="SSF56935">
    <property type="entry name" value="Porins"/>
    <property type="match status" value="1"/>
</dbReference>
<evidence type="ECO:0000256" key="8">
    <source>
        <dbReference type="ARBA" id="ARBA00023077"/>
    </source>
</evidence>
<evidence type="ECO:0000256" key="13">
    <source>
        <dbReference type="SAM" id="MobiDB-lite"/>
    </source>
</evidence>
<dbReference type="InterPro" id="IPR000531">
    <property type="entry name" value="Beta-barrel_TonB"/>
</dbReference>
<evidence type="ECO:0000256" key="10">
    <source>
        <dbReference type="ARBA" id="ARBA00023237"/>
    </source>
</evidence>
<evidence type="ECO:0000256" key="6">
    <source>
        <dbReference type="ARBA" id="ARBA00023004"/>
    </source>
</evidence>
<evidence type="ECO:0000256" key="12">
    <source>
        <dbReference type="RuleBase" id="RU003357"/>
    </source>
</evidence>
<evidence type="ECO:0000256" key="5">
    <source>
        <dbReference type="ARBA" id="ARBA00022692"/>
    </source>
</evidence>
<keyword evidence="2 11" id="KW-0813">Transport</keyword>
<feature type="domain" description="TonB-dependent receptor-like beta-barrel" evidence="15">
    <location>
        <begin position="334"/>
        <end position="749"/>
    </location>
</feature>
<keyword evidence="17" id="KW-0675">Receptor</keyword>
<accession>A0A939KM99</accession>
<dbReference type="InterPro" id="IPR036942">
    <property type="entry name" value="Beta-barrel_TonB_sf"/>
</dbReference>
<keyword evidence="18" id="KW-1185">Reference proteome</keyword>
<dbReference type="InterPro" id="IPR012910">
    <property type="entry name" value="Plug_dom"/>
</dbReference>
<feature type="compositionally biased region" description="Basic and acidic residues" evidence="13">
    <location>
        <begin position="47"/>
        <end position="59"/>
    </location>
</feature>
<dbReference type="Proteomes" id="UP000664073">
    <property type="component" value="Unassembled WGS sequence"/>
</dbReference>
<feature type="compositionally biased region" description="Polar residues" evidence="13">
    <location>
        <begin position="34"/>
        <end position="45"/>
    </location>
</feature>
<feature type="chain" id="PRO_5036912298" evidence="14">
    <location>
        <begin position="29"/>
        <end position="783"/>
    </location>
</feature>
<keyword evidence="10 11" id="KW-0998">Cell outer membrane</keyword>
<evidence type="ECO:0000256" key="2">
    <source>
        <dbReference type="ARBA" id="ARBA00022448"/>
    </source>
</evidence>
<evidence type="ECO:0000256" key="7">
    <source>
        <dbReference type="ARBA" id="ARBA00023065"/>
    </source>
</evidence>
<keyword evidence="7" id="KW-0406">Ion transport</keyword>
<dbReference type="Pfam" id="PF00593">
    <property type="entry name" value="TonB_dep_Rec_b-barrel"/>
    <property type="match status" value="1"/>
</dbReference>
<keyword evidence="8 12" id="KW-0798">TonB box</keyword>
<dbReference type="AlphaFoldDB" id="A0A939KM99"/>
<evidence type="ECO:0000256" key="14">
    <source>
        <dbReference type="SAM" id="SignalP"/>
    </source>
</evidence>
<name>A0A939KM99_9PROT</name>
<gene>
    <name evidence="17" type="ORF">J2D77_07995</name>
</gene>
<feature type="domain" description="TonB-dependent receptor plug" evidence="16">
    <location>
        <begin position="97"/>
        <end position="199"/>
    </location>
</feature>
<dbReference type="RefSeq" id="WP_207845763.1">
    <property type="nucleotide sequence ID" value="NZ_JAFVMH010000003.1"/>
</dbReference>
<dbReference type="EMBL" id="JAFVMH010000003">
    <property type="protein sequence ID" value="MBO1325088.1"/>
    <property type="molecule type" value="Genomic_DNA"/>
</dbReference>
<sequence length="783" mass="86240">MTYNGTSYVLGFTAVSVALFAGLPSARAAQSQQLSNEASYSSQKNAHLRDARHPTDRARPPAKAPRSAAQAKDPEYIQVNGQQRSPFGNSARQLVGVSETHIDEQTIALHHVVSVRDLQSLAPNLSIQPQGSTTNVNFYLRGVGFKDFTSNNTPSVMPYIDGVAVPLGYMAGASIFDVQGVDVVPGPAGYTHGQTVTGGEVNIVTNAPTSTFHAGASQDIASYNRLISTAYLSGPISSTLSYRIAGTTQHGGGFQINRYGGADFGNADKGALRGKLLWRPDERTDITFTGSWSQDNSEGLGTYNIEDLVSPILPPDRNNLMTGWGFRKEFTQLIGVRNGSKPFNNDTVWSANITANRDFGWAKLTSITAFQQMYIHNLNDDDSSNSASYDFYYTNNSNVFSHEMRLSSTNKNSPLDWVVGMYYDKTTTKASLYNDFSASPTRPYISDTRYSQNQEAFSQFAHAGYFVLKNLKLTAGVSHESDDRELLNMTTQHYGYSDNNYGNHGALTNEFAGMGGIEYRPLRHLLLFGNIRKGFKPGGFTANNTVIAAQLTPIKPESLLAYEAGLKTDFFRNRLRFNWTGFWYDYHGQQIKGQEVVAGYGIVGQYINVPKSTIWGTEVEIDANPIPGLILSQHVGYERGNYHGLRFIDSAATYATFAKTGVYTASYDSLNRVDAGIPKLTLNGSASYKINIFRGWNLTPEVDYSYRGSELDYPGNNIYRLPAYFLMNASLTMASNSGRWLVSAYASNILDRHYDLSRETGADSFYGVPGAPRFIGGRMAFNY</sequence>
<evidence type="ECO:0000256" key="11">
    <source>
        <dbReference type="PROSITE-ProRule" id="PRU01360"/>
    </source>
</evidence>
<dbReference type="GO" id="GO:0006826">
    <property type="term" value="P:iron ion transport"/>
    <property type="evidence" value="ECO:0007669"/>
    <property type="project" value="UniProtKB-KW"/>
</dbReference>
<comment type="subcellular location">
    <subcellularLocation>
        <location evidence="1 11">Cell outer membrane</location>
        <topology evidence="1 11">Multi-pass membrane protein</topology>
    </subcellularLocation>
</comment>
<comment type="similarity">
    <text evidence="11 12">Belongs to the TonB-dependent receptor family.</text>
</comment>
<comment type="caution">
    <text evidence="17">The sequence shown here is derived from an EMBL/GenBank/DDBJ whole genome shotgun (WGS) entry which is preliminary data.</text>
</comment>
<keyword evidence="9 11" id="KW-0472">Membrane</keyword>
<feature type="region of interest" description="Disordered" evidence="13">
    <location>
        <begin position="34"/>
        <end position="74"/>
    </location>
</feature>
<proteinExistence type="inferred from homology"/>
<evidence type="ECO:0000256" key="1">
    <source>
        <dbReference type="ARBA" id="ARBA00004571"/>
    </source>
</evidence>
<evidence type="ECO:0000256" key="9">
    <source>
        <dbReference type="ARBA" id="ARBA00023136"/>
    </source>
</evidence>
<keyword evidence="14" id="KW-0732">Signal</keyword>
<evidence type="ECO:0000313" key="18">
    <source>
        <dbReference type="Proteomes" id="UP000664073"/>
    </source>
</evidence>
<dbReference type="InterPro" id="IPR039426">
    <property type="entry name" value="TonB-dep_rcpt-like"/>
</dbReference>
<dbReference type="GO" id="GO:0009279">
    <property type="term" value="C:cell outer membrane"/>
    <property type="evidence" value="ECO:0007669"/>
    <property type="project" value="UniProtKB-SubCell"/>
</dbReference>
<dbReference type="PANTHER" id="PTHR32552">
    <property type="entry name" value="FERRICHROME IRON RECEPTOR-RELATED"/>
    <property type="match status" value="1"/>
</dbReference>
<organism evidence="17 18">
    <name type="scientific">Acetobacter garciniae</name>
    <dbReference type="NCBI Taxonomy" id="2817435"/>
    <lineage>
        <taxon>Bacteria</taxon>
        <taxon>Pseudomonadati</taxon>
        <taxon>Pseudomonadota</taxon>
        <taxon>Alphaproteobacteria</taxon>
        <taxon>Acetobacterales</taxon>
        <taxon>Acetobacteraceae</taxon>
        <taxon>Acetobacter</taxon>
    </lineage>
</organism>
<keyword evidence="6" id="KW-0408">Iron</keyword>
<feature type="signal peptide" evidence="14">
    <location>
        <begin position="1"/>
        <end position="28"/>
    </location>
</feature>
<evidence type="ECO:0000259" key="15">
    <source>
        <dbReference type="Pfam" id="PF00593"/>
    </source>
</evidence>
<dbReference type="PANTHER" id="PTHR32552:SF81">
    <property type="entry name" value="TONB-DEPENDENT OUTER MEMBRANE RECEPTOR"/>
    <property type="match status" value="1"/>
</dbReference>
<dbReference type="Gene3D" id="2.40.170.20">
    <property type="entry name" value="TonB-dependent receptor, beta-barrel domain"/>
    <property type="match status" value="1"/>
</dbReference>
<dbReference type="Pfam" id="PF07715">
    <property type="entry name" value="Plug"/>
    <property type="match status" value="1"/>
</dbReference>
<evidence type="ECO:0000256" key="3">
    <source>
        <dbReference type="ARBA" id="ARBA00022452"/>
    </source>
</evidence>
<keyword evidence="5 11" id="KW-0812">Transmembrane</keyword>
<keyword evidence="3 11" id="KW-1134">Transmembrane beta strand</keyword>
<evidence type="ECO:0000256" key="4">
    <source>
        <dbReference type="ARBA" id="ARBA00022496"/>
    </source>
</evidence>